<evidence type="ECO:0000259" key="9">
    <source>
        <dbReference type="Pfam" id="PF21478"/>
    </source>
</evidence>
<name>A0A094QDJ1_9ZZZZ</name>
<evidence type="ECO:0000256" key="2">
    <source>
        <dbReference type="ARBA" id="ARBA00010756"/>
    </source>
</evidence>
<dbReference type="CDD" id="cd00613">
    <property type="entry name" value="GDC-P"/>
    <property type="match status" value="2"/>
</dbReference>
<dbReference type="EMBL" id="JNSK01000004">
    <property type="protein sequence ID" value="KGA20274.1"/>
    <property type="molecule type" value="Genomic_DNA"/>
</dbReference>
<comment type="similarity">
    <text evidence="2">Belongs to the GcvP family.</text>
</comment>
<dbReference type="InterPro" id="IPR003437">
    <property type="entry name" value="GcvP"/>
</dbReference>
<evidence type="ECO:0000259" key="7">
    <source>
        <dbReference type="Pfam" id="PF00266"/>
    </source>
</evidence>
<dbReference type="Gene3D" id="3.90.1150.10">
    <property type="entry name" value="Aspartate Aminotransferase, domain 1"/>
    <property type="match status" value="2"/>
</dbReference>
<dbReference type="NCBIfam" id="TIGR00461">
    <property type="entry name" value="gcvP"/>
    <property type="match status" value="1"/>
</dbReference>
<dbReference type="InterPro" id="IPR000192">
    <property type="entry name" value="Aminotrans_V_dom"/>
</dbReference>
<dbReference type="AlphaFoldDB" id="A0A094QDJ1"/>
<gene>
    <name evidence="10" type="ORF">GM50_2240</name>
</gene>
<proteinExistence type="inferred from homology"/>
<dbReference type="Pfam" id="PF21478">
    <property type="entry name" value="GcvP2_C"/>
    <property type="match status" value="1"/>
</dbReference>
<dbReference type="SUPFAM" id="SSF53383">
    <property type="entry name" value="PLP-dependent transferases"/>
    <property type="match status" value="2"/>
</dbReference>
<dbReference type="PANTHER" id="PTHR11773">
    <property type="entry name" value="GLYCINE DEHYDROGENASE, DECARBOXYLATING"/>
    <property type="match status" value="1"/>
</dbReference>
<organism evidence="10">
    <name type="scientific">freshwater metagenome</name>
    <dbReference type="NCBI Taxonomy" id="449393"/>
    <lineage>
        <taxon>unclassified sequences</taxon>
        <taxon>metagenomes</taxon>
        <taxon>ecological metagenomes</taxon>
    </lineage>
</organism>
<feature type="domain" description="Aminotransferase class V" evidence="7">
    <location>
        <begin position="560"/>
        <end position="710"/>
    </location>
</feature>
<comment type="caution">
    <text evidence="10">The sequence shown here is derived from an EMBL/GenBank/DDBJ whole genome shotgun (WGS) entry which is preliminary data.</text>
</comment>
<dbReference type="FunFam" id="3.40.640.10:FF:000007">
    <property type="entry name" value="glycine dehydrogenase (Decarboxylating), mitochondrial"/>
    <property type="match status" value="1"/>
</dbReference>
<sequence length="948" mass="101517">MSISGFEDRHIGPTHSDELAMLKALGYSSLGAFISDVLPANIAISGVIEKAIGSGISEVAVLEELRARASKNKVLTSLIGSGYYGTNVPSVIKRNVLENPAWYTAYTPYQPEISQGRLEALFAFQTMVCELTGLDISNASMLDESTAAAEAMTLARRASKAPDEAVFLIEEHLHAQTKAVIATRAKPLGITVVEVDSGHIAREGYDGEFFAAIVQYPDTTGEIIDYSGFAQYVHSRGALVIAATDLLALTLITPPGEWGADIAVGTSQRFGVPMGFGGPHAGFLSVKSGLERSMPGRLVGQSIDNTGNPAFRLALQTREQHIRRDKATSNICTAQALLANMSAFYAMWHGPRGLQAIAERVHSFASRLQQASHSRNDCVFDTVTVDVPDASIVHKRSHEAGLNFAHVSPTTIRIAFDETTTEEIFAKVLSVLNLKDCKAQELPSEFRRSSKYLTHPVFNSHHSETAMMRYLRNLADRDLALDRTMIPLGSCTMKLNSATEMEAVSWPEFSGLHPFAPADQSVGTRQLITELSDWLVAITGYDAVSLQPNAGSQGEFAGLLAIRNYHDSRNDQHRTICLIPSSAHGTNAASAVMAGMKVVVIECDEQGNVSVADIKAKIALHGNELAALMITYPSTHGVFESAVSDICALIHEAGGQVYVDGANLNALVGTAQPGKFGADVSHLNLHKTFAIPHGGGGPGVGPVIARAHLAPFLPNHPLDENAGPESGPGPVSGAPFGSASILPISWAYIRLLGGAGLTHATHVAILSANYIAARLGEAYPILYTGANGRIAHECILDIRPLTAQCGVSVDDIAKRLMDYGFHAPTMSFPVAGTLMIEPTESEDMNEIHRFIDAMLAIRGEIQQVIDGVIAIEESVLRWAPHTARVTAGDQWNRGYSRELGGYPAALDGLVSGEIIGQRMKYWPPVGRIDGAHGDRNLVCSCAPISDYA</sequence>
<dbReference type="InterPro" id="IPR049315">
    <property type="entry name" value="GDC-P_N"/>
</dbReference>
<evidence type="ECO:0000256" key="3">
    <source>
        <dbReference type="ARBA" id="ARBA00012134"/>
    </source>
</evidence>
<dbReference type="Gene3D" id="3.40.640.10">
    <property type="entry name" value="Type I PLP-dependent aspartate aminotransferase-like (Major domain)"/>
    <property type="match status" value="2"/>
</dbReference>
<evidence type="ECO:0000259" key="8">
    <source>
        <dbReference type="Pfam" id="PF02347"/>
    </source>
</evidence>
<evidence type="ECO:0000256" key="5">
    <source>
        <dbReference type="ARBA" id="ARBA00023002"/>
    </source>
</evidence>
<dbReference type="GO" id="GO:0005829">
    <property type="term" value="C:cytosol"/>
    <property type="evidence" value="ECO:0007669"/>
    <property type="project" value="TreeGrafter"/>
</dbReference>
<dbReference type="GO" id="GO:0004375">
    <property type="term" value="F:glycine dehydrogenase (decarboxylating) activity"/>
    <property type="evidence" value="ECO:0007669"/>
    <property type="project" value="UniProtKB-EC"/>
</dbReference>
<dbReference type="GO" id="GO:0016594">
    <property type="term" value="F:glycine binding"/>
    <property type="evidence" value="ECO:0007669"/>
    <property type="project" value="TreeGrafter"/>
</dbReference>
<dbReference type="InterPro" id="IPR015424">
    <property type="entry name" value="PyrdxlP-dep_Trfase"/>
</dbReference>
<dbReference type="EC" id="1.4.4.2" evidence="3"/>
<feature type="domain" description="Glycine cleavage system P-protein N-terminal" evidence="8">
    <location>
        <begin position="8"/>
        <end position="432"/>
    </location>
</feature>
<dbReference type="GO" id="GO:0005960">
    <property type="term" value="C:glycine cleavage complex"/>
    <property type="evidence" value="ECO:0007669"/>
    <property type="project" value="TreeGrafter"/>
</dbReference>
<dbReference type="Pfam" id="PF00266">
    <property type="entry name" value="Aminotran_5"/>
    <property type="match status" value="1"/>
</dbReference>
<evidence type="ECO:0000256" key="6">
    <source>
        <dbReference type="ARBA" id="ARBA00049026"/>
    </source>
</evidence>
<dbReference type="InterPro" id="IPR015422">
    <property type="entry name" value="PyrdxlP-dep_Trfase_small"/>
</dbReference>
<dbReference type="GO" id="GO:0030170">
    <property type="term" value="F:pyridoxal phosphate binding"/>
    <property type="evidence" value="ECO:0007669"/>
    <property type="project" value="TreeGrafter"/>
</dbReference>
<keyword evidence="5" id="KW-0560">Oxidoreductase</keyword>
<dbReference type="HAMAP" id="MF_00711">
    <property type="entry name" value="GcvP"/>
    <property type="match status" value="1"/>
</dbReference>
<feature type="domain" description="Glycine dehydrogenase C-terminal" evidence="9">
    <location>
        <begin position="760"/>
        <end position="881"/>
    </location>
</feature>
<reference evidence="10" key="1">
    <citation type="submission" date="2014-05" db="EMBL/GenBank/DDBJ databases">
        <title>Key roles for freshwater Actinobacteria revealed by deep metagenomic sequencing.</title>
        <authorList>
            <person name="Ghai R."/>
            <person name="Mizuno C.M."/>
            <person name="Picazo A."/>
            <person name="Camacho A."/>
            <person name="Rodriguez-Valera F."/>
        </authorList>
    </citation>
    <scope>NUCLEOTIDE SEQUENCE</scope>
</reference>
<dbReference type="NCBIfam" id="NF003346">
    <property type="entry name" value="PRK04366.1"/>
    <property type="match status" value="1"/>
</dbReference>
<dbReference type="InterPro" id="IPR015421">
    <property type="entry name" value="PyrdxlP-dep_Trfase_major"/>
</dbReference>
<dbReference type="InterPro" id="IPR020581">
    <property type="entry name" value="GDC_P"/>
</dbReference>
<evidence type="ECO:0000256" key="4">
    <source>
        <dbReference type="ARBA" id="ARBA00022898"/>
    </source>
</evidence>
<dbReference type="InterPro" id="IPR049316">
    <property type="entry name" value="GDC-P_C"/>
</dbReference>
<dbReference type="GO" id="GO:0019464">
    <property type="term" value="P:glycine decarboxylation via glycine cleavage system"/>
    <property type="evidence" value="ECO:0007669"/>
    <property type="project" value="TreeGrafter"/>
</dbReference>
<protein>
    <recommendedName>
        <fullName evidence="3">glycine dehydrogenase (aminomethyl-transferring)</fullName>
        <ecNumber evidence="3">1.4.4.2</ecNumber>
    </recommendedName>
</protein>
<dbReference type="FunFam" id="3.40.640.10:FF:000005">
    <property type="entry name" value="Glycine dehydrogenase (decarboxylating), mitochondrial"/>
    <property type="match status" value="1"/>
</dbReference>
<keyword evidence="4" id="KW-0663">Pyridoxal phosphate</keyword>
<evidence type="ECO:0000256" key="1">
    <source>
        <dbReference type="ARBA" id="ARBA00001933"/>
    </source>
</evidence>
<evidence type="ECO:0000313" key="10">
    <source>
        <dbReference type="EMBL" id="KGA20274.1"/>
    </source>
</evidence>
<comment type="cofactor">
    <cofactor evidence="1">
        <name>pyridoxal 5'-phosphate</name>
        <dbReference type="ChEBI" id="CHEBI:597326"/>
    </cofactor>
</comment>
<comment type="catalytic activity">
    <reaction evidence="6">
        <text>N(6)-[(R)-lipoyl]-L-lysyl-[glycine-cleavage complex H protein] + glycine + H(+) = N(6)-[(R)-S(8)-aminomethyldihydrolipoyl]-L-lysyl-[glycine-cleavage complex H protein] + CO2</text>
        <dbReference type="Rhea" id="RHEA:24304"/>
        <dbReference type="Rhea" id="RHEA-COMP:10494"/>
        <dbReference type="Rhea" id="RHEA-COMP:10495"/>
        <dbReference type="ChEBI" id="CHEBI:15378"/>
        <dbReference type="ChEBI" id="CHEBI:16526"/>
        <dbReference type="ChEBI" id="CHEBI:57305"/>
        <dbReference type="ChEBI" id="CHEBI:83099"/>
        <dbReference type="ChEBI" id="CHEBI:83143"/>
        <dbReference type="EC" id="1.4.4.2"/>
    </reaction>
</comment>
<dbReference type="PANTHER" id="PTHR11773:SF1">
    <property type="entry name" value="GLYCINE DEHYDROGENASE (DECARBOXYLATING), MITOCHONDRIAL"/>
    <property type="match status" value="1"/>
</dbReference>
<accession>A0A094QDJ1</accession>
<dbReference type="Pfam" id="PF02347">
    <property type="entry name" value="GDC-P"/>
    <property type="match status" value="1"/>
</dbReference>